<dbReference type="AlphaFoldDB" id="A0A0F9F7B9"/>
<keyword evidence="4 8" id="KW-0812">Transmembrane</keyword>
<dbReference type="Gene3D" id="3.90.550.10">
    <property type="entry name" value="Spore Coat Polysaccharide Biosynthesis Protein SpsA, Chain A"/>
    <property type="match status" value="1"/>
</dbReference>
<feature type="transmembrane region" description="Helical" evidence="8">
    <location>
        <begin position="43"/>
        <end position="63"/>
    </location>
</feature>
<evidence type="ECO:0000256" key="2">
    <source>
        <dbReference type="ARBA" id="ARBA00022676"/>
    </source>
</evidence>
<feature type="transmembrane region" description="Helical" evidence="8">
    <location>
        <begin position="9"/>
        <end position="31"/>
    </location>
</feature>
<dbReference type="PANTHER" id="PTHR43867">
    <property type="entry name" value="CELLULOSE SYNTHASE CATALYTIC SUBUNIT A [UDP-FORMING]"/>
    <property type="match status" value="1"/>
</dbReference>
<comment type="subcellular location">
    <subcellularLocation>
        <location evidence="1">Membrane</location>
        <topology evidence="1">Multi-pass membrane protein</topology>
    </subcellularLocation>
</comment>
<evidence type="ECO:0000256" key="8">
    <source>
        <dbReference type="SAM" id="Phobius"/>
    </source>
</evidence>
<protein>
    <submittedName>
        <fullName evidence="9">Uncharacterized protein</fullName>
    </submittedName>
</protein>
<keyword evidence="3" id="KW-0808">Transferase</keyword>
<dbReference type="EMBL" id="LAZR01022321">
    <property type="protein sequence ID" value="KKL82264.1"/>
    <property type="molecule type" value="Genomic_DNA"/>
</dbReference>
<gene>
    <name evidence="9" type="ORF">LCGC14_1986490</name>
</gene>
<proteinExistence type="predicted"/>
<comment type="caution">
    <text evidence="9">The sequence shown here is derived from an EMBL/GenBank/DDBJ whole genome shotgun (WGS) entry which is preliminary data.</text>
</comment>
<keyword evidence="5 8" id="KW-1133">Transmembrane helix</keyword>
<evidence type="ECO:0000256" key="1">
    <source>
        <dbReference type="ARBA" id="ARBA00004141"/>
    </source>
</evidence>
<reference evidence="9" key="1">
    <citation type="journal article" date="2015" name="Nature">
        <title>Complex archaea that bridge the gap between prokaryotes and eukaryotes.</title>
        <authorList>
            <person name="Spang A."/>
            <person name="Saw J.H."/>
            <person name="Jorgensen S.L."/>
            <person name="Zaremba-Niedzwiedzka K."/>
            <person name="Martijn J."/>
            <person name="Lind A.E."/>
            <person name="van Eijk R."/>
            <person name="Schleper C."/>
            <person name="Guy L."/>
            <person name="Ettema T.J."/>
        </authorList>
    </citation>
    <scope>NUCLEOTIDE SEQUENCE</scope>
</reference>
<name>A0A0F9F7B9_9ZZZZ</name>
<dbReference type="InterPro" id="IPR029044">
    <property type="entry name" value="Nucleotide-diphossugar_trans"/>
</dbReference>
<dbReference type="PANTHER" id="PTHR43867:SF2">
    <property type="entry name" value="CELLULOSE SYNTHASE CATALYTIC SUBUNIT A [UDP-FORMING]"/>
    <property type="match status" value="1"/>
</dbReference>
<evidence type="ECO:0000256" key="4">
    <source>
        <dbReference type="ARBA" id="ARBA00022692"/>
    </source>
</evidence>
<feature type="coiled-coil region" evidence="7">
    <location>
        <begin position="126"/>
        <end position="153"/>
    </location>
</feature>
<evidence type="ECO:0000313" key="9">
    <source>
        <dbReference type="EMBL" id="KKL82264.1"/>
    </source>
</evidence>
<evidence type="ECO:0000256" key="7">
    <source>
        <dbReference type="SAM" id="Coils"/>
    </source>
</evidence>
<keyword evidence="6 8" id="KW-0472">Membrane</keyword>
<evidence type="ECO:0000256" key="5">
    <source>
        <dbReference type="ARBA" id="ARBA00022989"/>
    </source>
</evidence>
<keyword evidence="2" id="KW-0328">Glycosyltransferase</keyword>
<dbReference type="GO" id="GO:0016758">
    <property type="term" value="F:hexosyltransferase activity"/>
    <property type="evidence" value="ECO:0007669"/>
    <property type="project" value="TreeGrafter"/>
</dbReference>
<sequence>MLKKFGKHFIVIMLCAVIVVMVIYLTVRLFLMITASYFWYDKVIGSLLLFAEFFIITQGMGYLNEVIRVFLKYDKPEEDRPDVPELKTKPYVAILIPSYHEPLSVIEETIVGSYNLYYKNKHIILLDDTRYDLKEKNKQLLKYKQNIEELCQKYNINLFRHKWHGAKAGIINDYLKNKLEYIMKGESKEERFKRVAEKRIRRVLDSIRSLTQCSNKRIYNWNDEQLKKIWSAIDR</sequence>
<dbReference type="SUPFAM" id="SSF53448">
    <property type="entry name" value="Nucleotide-diphospho-sugar transferases"/>
    <property type="match status" value="1"/>
</dbReference>
<accession>A0A0F9F7B9</accession>
<dbReference type="GO" id="GO:0005886">
    <property type="term" value="C:plasma membrane"/>
    <property type="evidence" value="ECO:0007669"/>
    <property type="project" value="TreeGrafter"/>
</dbReference>
<feature type="non-terminal residue" evidence="9">
    <location>
        <position position="235"/>
    </location>
</feature>
<dbReference type="InterPro" id="IPR050321">
    <property type="entry name" value="Glycosyltr_2/OpgH_subfam"/>
</dbReference>
<evidence type="ECO:0000256" key="6">
    <source>
        <dbReference type="ARBA" id="ARBA00023136"/>
    </source>
</evidence>
<organism evidence="9">
    <name type="scientific">marine sediment metagenome</name>
    <dbReference type="NCBI Taxonomy" id="412755"/>
    <lineage>
        <taxon>unclassified sequences</taxon>
        <taxon>metagenomes</taxon>
        <taxon>ecological metagenomes</taxon>
    </lineage>
</organism>
<evidence type="ECO:0000256" key="3">
    <source>
        <dbReference type="ARBA" id="ARBA00022679"/>
    </source>
</evidence>
<keyword evidence="7" id="KW-0175">Coiled coil</keyword>